<evidence type="ECO:0000259" key="4">
    <source>
        <dbReference type="Pfam" id="PF18716"/>
    </source>
</evidence>
<organism evidence="5 6">
    <name type="scientific">Stylonychia lemnae</name>
    <name type="common">Ciliate</name>
    <dbReference type="NCBI Taxonomy" id="5949"/>
    <lineage>
        <taxon>Eukaryota</taxon>
        <taxon>Sar</taxon>
        <taxon>Alveolata</taxon>
        <taxon>Ciliophora</taxon>
        <taxon>Intramacronucleata</taxon>
        <taxon>Spirotrichea</taxon>
        <taxon>Stichotrichia</taxon>
        <taxon>Sporadotrichida</taxon>
        <taxon>Oxytrichidae</taxon>
        <taxon>Stylonychinae</taxon>
        <taxon>Stylonychia</taxon>
    </lineage>
</organism>
<dbReference type="InParanoid" id="A0A078ADQ4"/>
<dbReference type="Gene3D" id="3.20.20.140">
    <property type="entry name" value="Metal-dependent hydrolases"/>
    <property type="match status" value="1"/>
</dbReference>
<dbReference type="GO" id="GO:0008270">
    <property type="term" value="F:zinc ion binding"/>
    <property type="evidence" value="ECO:0007669"/>
    <property type="project" value="InterPro"/>
</dbReference>
<protein>
    <submittedName>
        <fullName evidence="5">Phosphotriesterase-related protein</fullName>
    </submittedName>
</protein>
<evidence type="ECO:0000256" key="3">
    <source>
        <dbReference type="ARBA" id="ARBA00022801"/>
    </source>
</evidence>
<keyword evidence="2" id="KW-0479">Metal-binding</keyword>
<dbReference type="InterPro" id="IPR041540">
    <property type="entry name" value="VATC"/>
</dbReference>
<dbReference type="PANTHER" id="PTHR10819">
    <property type="entry name" value="PHOSPHOTRIESTERASE-RELATED"/>
    <property type="match status" value="1"/>
</dbReference>
<evidence type="ECO:0000256" key="1">
    <source>
        <dbReference type="ARBA" id="ARBA00001968"/>
    </source>
</evidence>
<dbReference type="OrthoDB" id="9998343at2759"/>
<proteinExistence type="predicted"/>
<dbReference type="PANTHER" id="PTHR10819:SF3">
    <property type="entry name" value="PHOSPHOTRIESTERASE-RELATED PROTEIN"/>
    <property type="match status" value="1"/>
</dbReference>
<dbReference type="InterPro" id="IPR032466">
    <property type="entry name" value="Metal_Hydrolase"/>
</dbReference>
<sequence>METLYKDHQVSKGFLVGEYITQDLTKYCKNKNAEQITLQNLRRIQKNPYSNMQNLVISDQMERLVHDLKHISDKIGYILDLSTRFNGLDLDKIKRVEEQTQNNIKVLFGYTPSSNYLGRLLSIDNIQDQMKHDIEFEMKTGRKNMLPSFIGELIITDPNDYYQKHMLDACQNYQLIHEGCPIFLNLGSNSSQIPSLVDRFAATKGRSIVYMIQNPMNENLEVHPSIHYILNNSESYLCLTLYNHNLASYDEGDLDQSCEKYKQSVFVLRKFISMMIDNGQQHRLLVSNGIQHKTHLSFYGGRGYTALFDKLLKGLPQGIIDQLLIQNPSSLLLWREQQLEEPQAPTPKWDCRECKGRFEESHQKFEKMDNNYCSMKCLAAHRSKGFA</sequence>
<keyword evidence="6" id="KW-1185">Reference proteome</keyword>
<dbReference type="InterPro" id="IPR001559">
    <property type="entry name" value="Phosphotriesterase"/>
</dbReference>
<gene>
    <name evidence="5" type="primary">Contig16114.g17171</name>
    <name evidence="5" type="ORF">STYLEM_8653</name>
</gene>
<dbReference type="SUPFAM" id="SSF51556">
    <property type="entry name" value="Metallo-dependent hydrolases"/>
    <property type="match status" value="1"/>
</dbReference>
<dbReference type="AlphaFoldDB" id="A0A078ADQ4"/>
<comment type="cofactor">
    <cofactor evidence="1">
        <name>a divalent metal cation</name>
        <dbReference type="ChEBI" id="CHEBI:60240"/>
    </cofactor>
</comment>
<accession>A0A078ADQ4</accession>
<name>A0A078ADQ4_STYLE</name>
<dbReference type="EMBL" id="CCKQ01008220">
    <property type="protein sequence ID" value="CDW79662.1"/>
    <property type="molecule type" value="Genomic_DNA"/>
</dbReference>
<feature type="domain" description="Vms1-associating treble clef" evidence="4">
    <location>
        <begin position="349"/>
        <end position="387"/>
    </location>
</feature>
<evidence type="ECO:0000256" key="2">
    <source>
        <dbReference type="ARBA" id="ARBA00022723"/>
    </source>
</evidence>
<keyword evidence="3" id="KW-0378">Hydrolase</keyword>
<dbReference type="Pfam" id="PF18716">
    <property type="entry name" value="VATC"/>
    <property type="match status" value="1"/>
</dbReference>
<reference evidence="5 6" key="1">
    <citation type="submission" date="2014-06" db="EMBL/GenBank/DDBJ databases">
        <authorList>
            <person name="Swart Estienne"/>
        </authorList>
    </citation>
    <scope>NUCLEOTIDE SEQUENCE [LARGE SCALE GENOMIC DNA]</scope>
    <source>
        <strain evidence="5 6">130c</strain>
    </source>
</reference>
<evidence type="ECO:0000313" key="5">
    <source>
        <dbReference type="EMBL" id="CDW79662.1"/>
    </source>
</evidence>
<evidence type="ECO:0000313" key="6">
    <source>
        <dbReference type="Proteomes" id="UP000039865"/>
    </source>
</evidence>
<dbReference type="GO" id="GO:0016787">
    <property type="term" value="F:hydrolase activity"/>
    <property type="evidence" value="ECO:0007669"/>
    <property type="project" value="UniProtKB-KW"/>
</dbReference>
<dbReference type="Proteomes" id="UP000039865">
    <property type="component" value="Unassembled WGS sequence"/>
</dbReference>